<evidence type="ECO:0000256" key="1">
    <source>
        <dbReference type="SAM" id="SignalP"/>
    </source>
</evidence>
<evidence type="ECO:0000313" key="3">
    <source>
        <dbReference type="WBParaSite" id="GPLIN_000962500"/>
    </source>
</evidence>
<sequence>MFQFLRFYLPLLGIACAVIMAPMLANANSDNASASAAFVQKSDLISTEISRIGIECDAFLKEKCTCHLHKCRPTQEFSAGICCTAGYVSECCNELFFPSACTSAANHCPCGWGTCVPNTGRAGDDCCNDHHSWQCCQKGGGAQGGTFIIFGSAVSQEFGWAKKCIIAFVVLFDLLMQRHLF</sequence>
<protein>
    <submittedName>
        <fullName evidence="3">GRANULINS domain-containing protein</fullName>
    </submittedName>
</protein>
<dbReference type="AlphaFoldDB" id="A0A183C9S7"/>
<name>A0A183C9S7_GLOPA</name>
<dbReference type="Proteomes" id="UP000050741">
    <property type="component" value="Unassembled WGS sequence"/>
</dbReference>
<proteinExistence type="predicted"/>
<reference evidence="3" key="3">
    <citation type="submission" date="2016-06" db="UniProtKB">
        <authorList>
            <consortium name="WormBaseParasite"/>
        </authorList>
    </citation>
    <scope>IDENTIFICATION</scope>
</reference>
<organism evidence="2 3">
    <name type="scientific">Globodera pallida</name>
    <name type="common">Potato cyst nematode worm</name>
    <name type="synonym">Heterodera pallida</name>
    <dbReference type="NCBI Taxonomy" id="36090"/>
    <lineage>
        <taxon>Eukaryota</taxon>
        <taxon>Metazoa</taxon>
        <taxon>Ecdysozoa</taxon>
        <taxon>Nematoda</taxon>
        <taxon>Chromadorea</taxon>
        <taxon>Rhabditida</taxon>
        <taxon>Tylenchina</taxon>
        <taxon>Tylenchomorpha</taxon>
        <taxon>Tylenchoidea</taxon>
        <taxon>Heteroderidae</taxon>
        <taxon>Heteroderinae</taxon>
        <taxon>Globodera</taxon>
    </lineage>
</organism>
<keyword evidence="1" id="KW-0732">Signal</keyword>
<reference evidence="2" key="2">
    <citation type="submission" date="2014-05" db="EMBL/GenBank/DDBJ databases">
        <title>The genome and life-stage specific transcriptomes of Globodera pallida elucidate key aspects of plant parasitism by a cyst nematode.</title>
        <authorList>
            <person name="Cotton J.A."/>
            <person name="Lilley C.J."/>
            <person name="Jones L.M."/>
            <person name="Kikuchi T."/>
            <person name="Reid A.J."/>
            <person name="Thorpe P."/>
            <person name="Tsai I.J."/>
            <person name="Beasley H."/>
            <person name="Blok V."/>
            <person name="Cock P.J.A."/>
            <person name="Van den Akker S.E."/>
            <person name="Holroyd N."/>
            <person name="Hunt M."/>
            <person name="Mantelin S."/>
            <person name="Naghra H."/>
            <person name="Pain A."/>
            <person name="Palomares-Rius J.E."/>
            <person name="Zarowiecki M."/>
            <person name="Berriman M."/>
            <person name="Jones J.T."/>
            <person name="Urwin P.E."/>
        </authorList>
    </citation>
    <scope>NUCLEOTIDE SEQUENCE [LARGE SCALE GENOMIC DNA]</scope>
    <source>
        <strain evidence="2">Lindley</strain>
    </source>
</reference>
<feature type="chain" id="PRO_5008147275" evidence="1">
    <location>
        <begin position="28"/>
        <end position="181"/>
    </location>
</feature>
<feature type="signal peptide" evidence="1">
    <location>
        <begin position="1"/>
        <end position="27"/>
    </location>
</feature>
<dbReference type="WBParaSite" id="GPLIN_000962500">
    <property type="protein sequence ID" value="GPLIN_000962500"/>
    <property type="gene ID" value="GPLIN_000962500"/>
</dbReference>
<evidence type="ECO:0000313" key="2">
    <source>
        <dbReference type="Proteomes" id="UP000050741"/>
    </source>
</evidence>
<accession>A0A183C9S7</accession>
<reference evidence="2" key="1">
    <citation type="submission" date="2013-12" db="EMBL/GenBank/DDBJ databases">
        <authorList>
            <person name="Aslett M."/>
        </authorList>
    </citation>
    <scope>NUCLEOTIDE SEQUENCE [LARGE SCALE GENOMIC DNA]</scope>
    <source>
        <strain evidence="2">Lindley</strain>
    </source>
</reference>
<keyword evidence="2" id="KW-1185">Reference proteome</keyword>